<name>A0ABV0KTI7_9CYAN</name>
<dbReference type="CDD" id="cd05141">
    <property type="entry name" value="Barstar_evA4336-like"/>
    <property type="match status" value="1"/>
</dbReference>
<proteinExistence type="inferred from homology"/>
<evidence type="ECO:0000259" key="2">
    <source>
        <dbReference type="Pfam" id="PF01337"/>
    </source>
</evidence>
<dbReference type="Proteomes" id="UP001476950">
    <property type="component" value="Unassembled WGS sequence"/>
</dbReference>
<dbReference type="RefSeq" id="WP_190446829.1">
    <property type="nucleotide sequence ID" value="NZ_JAMPLM010000061.1"/>
</dbReference>
<reference evidence="3 4" key="1">
    <citation type="submission" date="2022-04" db="EMBL/GenBank/DDBJ databases">
        <title>Positive selection, recombination, and allopatry shape intraspecific diversity of widespread and dominant cyanobacteria.</title>
        <authorList>
            <person name="Wei J."/>
            <person name="Shu W."/>
            <person name="Hu C."/>
        </authorList>
    </citation>
    <scope>NUCLEOTIDE SEQUENCE [LARGE SCALE GENOMIC DNA]</scope>
    <source>
        <strain evidence="3 4">AS-A4</strain>
    </source>
</reference>
<dbReference type="InterPro" id="IPR035905">
    <property type="entry name" value="Barstar-like_sf"/>
</dbReference>
<dbReference type="EMBL" id="JAMPLM010000061">
    <property type="protein sequence ID" value="MEP1062311.1"/>
    <property type="molecule type" value="Genomic_DNA"/>
</dbReference>
<gene>
    <name evidence="3" type="ORF">NDI38_28465</name>
</gene>
<evidence type="ECO:0000256" key="1">
    <source>
        <dbReference type="ARBA" id="ARBA00006845"/>
    </source>
</evidence>
<dbReference type="InterPro" id="IPR000468">
    <property type="entry name" value="Barstar"/>
</dbReference>
<comment type="caution">
    <text evidence="3">The sequence shown here is derived from an EMBL/GenBank/DDBJ whole genome shotgun (WGS) entry which is preliminary data.</text>
</comment>
<dbReference type="Pfam" id="PF01337">
    <property type="entry name" value="Barstar"/>
    <property type="match status" value="1"/>
</dbReference>
<keyword evidence="4" id="KW-1185">Reference proteome</keyword>
<dbReference type="SUPFAM" id="SSF52038">
    <property type="entry name" value="Barstar-related"/>
    <property type="match status" value="1"/>
</dbReference>
<protein>
    <submittedName>
        <fullName evidence="3">Barstar family protein</fullName>
    </submittedName>
</protein>
<accession>A0ABV0KTI7</accession>
<organism evidence="3 4">
    <name type="scientific">Stenomitos frigidus AS-A4</name>
    <dbReference type="NCBI Taxonomy" id="2933935"/>
    <lineage>
        <taxon>Bacteria</taxon>
        <taxon>Bacillati</taxon>
        <taxon>Cyanobacteriota</taxon>
        <taxon>Cyanophyceae</taxon>
        <taxon>Leptolyngbyales</taxon>
        <taxon>Leptolyngbyaceae</taxon>
        <taxon>Stenomitos</taxon>
    </lineage>
</organism>
<feature type="domain" description="Barstar (barnase inhibitor)" evidence="2">
    <location>
        <begin position="39"/>
        <end position="133"/>
    </location>
</feature>
<comment type="similarity">
    <text evidence="1">Belongs to the barstar family.</text>
</comment>
<evidence type="ECO:0000313" key="4">
    <source>
        <dbReference type="Proteomes" id="UP001476950"/>
    </source>
</evidence>
<dbReference type="Gene3D" id="3.30.370.10">
    <property type="entry name" value="Barstar-like"/>
    <property type="match status" value="1"/>
</dbReference>
<sequence length="146" mass="16437">MIDHLIAVLNGERSPGVYQLVTPISTDDLVTLSQEQGARLFYINGTAVKSKADFLQAVAKALTFPDYFGNNWDALEDCLTDLDWLTDDRLILLYEQPETFAQHAPSEWLVALDILRSTVDYWHTHDRSFSVFIKSSGTDLVGLDTL</sequence>
<evidence type="ECO:0000313" key="3">
    <source>
        <dbReference type="EMBL" id="MEP1062311.1"/>
    </source>
</evidence>